<dbReference type="Proteomes" id="UP001153620">
    <property type="component" value="Chromosome 3"/>
</dbReference>
<name>A0A9N9WZ60_9DIPT</name>
<protein>
    <recommendedName>
        <fullName evidence="2">C2H2-type domain-containing protein</fullName>
    </recommendedName>
</protein>
<dbReference type="AlphaFoldDB" id="A0A9N9WZ60"/>
<evidence type="ECO:0000313" key="3">
    <source>
        <dbReference type="EMBL" id="CAG9809580.1"/>
    </source>
</evidence>
<feature type="domain" description="C2H2-type" evidence="2">
    <location>
        <begin position="329"/>
        <end position="350"/>
    </location>
</feature>
<reference evidence="3" key="2">
    <citation type="submission" date="2022-10" db="EMBL/GenBank/DDBJ databases">
        <authorList>
            <consortium name="ENA_rothamsted_submissions"/>
            <consortium name="culmorum"/>
            <person name="King R."/>
        </authorList>
    </citation>
    <scope>NUCLEOTIDE SEQUENCE</scope>
</reference>
<keyword evidence="4" id="KW-1185">Reference proteome</keyword>
<feature type="region of interest" description="Disordered" evidence="1">
    <location>
        <begin position="226"/>
        <end position="250"/>
    </location>
</feature>
<sequence>MSDCLELQGFSTDGDEAFKSCENLLLRDSLLKEEETADLTDYNVLVENCQDISTCHDLNCLDHSLHELVDSLSNSNSPNQKPDFLDMSLDDIPLTETDPNDLFRIIPENLPDDKLLLLKIPDNLQDSNLLNDILDIELDQSILDEIEKAVKDSEGAFLNEPEENAYIVEEVVEIVRRPPLQLIQQVIKFPVVKNARVDKKAEDLMASNKRKQAFIFPREDRVEFYSDEENNENSQKQPITVNDDAPSPKKAKLEETIIETPTIDEIRPKNIPSESPQIEKKKPRFVIEKCPRCDKSFKKLSMHKCRDAVDDKGPIKKLKPSDVPLPLKCEACKSFFPNQEAVEKHQADKHSRLFCKICKKVMKNVQGLKLHSVKCGVDIQPVKTFIPRYARNKK</sequence>
<evidence type="ECO:0000259" key="2">
    <source>
        <dbReference type="PROSITE" id="PS00028"/>
    </source>
</evidence>
<dbReference type="PROSITE" id="PS00028">
    <property type="entry name" value="ZINC_FINGER_C2H2_1"/>
    <property type="match status" value="1"/>
</dbReference>
<evidence type="ECO:0000313" key="4">
    <source>
        <dbReference type="Proteomes" id="UP001153620"/>
    </source>
</evidence>
<dbReference type="InterPro" id="IPR013087">
    <property type="entry name" value="Znf_C2H2_type"/>
</dbReference>
<gene>
    <name evidence="3" type="ORF">CHIRRI_LOCUS12401</name>
</gene>
<accession>A0A9N9WZ60</accession>
<dbReference type="EMBL" id="OU895879">
    <property type="protein sequence ID" value="CAG9809580.1"/>
    <property type="molecule type" value="Genomic_DNA"/>
</dbReference>
<reference evidence="3" key="1">
    <citation type="submission" date="2022-01" db="EMBL/GenBank/DDBJ databases">
        <authorList>
            <person name="King R."/>
        </authorList>
    </citation>
    <scope>NUCLEOTIDE SEQUENCE</scope>
</reference>
<organism evidence="3 4">
    <name type="scientific">Chironomus riparius</name>
    <dbReference type="NCBI Taxonomy" id="315576"/>
    <lineage>
        <taxon>Eukaryota</taxon>
        <taxon>Metazoa</taxon>
        <taxon>Ecdysozoa</taxon>
        <taxon>Arthropoda</taxon>
        <taxon>Hexapoda</taxon>
        <taxon>Insecta</taxon>
        <taxon>Pterygota</taxon>
        <taxon>Neoptera</taxon>
        <taxon>Endopterygota</taxon>
        <taxon>Diptera</taxon>
        <taxon>Nematocera</taxon>
        <taxon>Chironomoidea</taxon>
        <taxon>Chironomidae</taxon>
        <taxon>Chironominae</taxon>
        <taxon>Chironomus</taxon>
    </lineage>
</organism>
<proteinExistence type="predicted"/>
<evidence type="ECO:0000256" key="1">
    <source>
        <dbReference type="SAM" id="MobiDB-lite"/>
    </source>
</evidence>